<dbReference type="InterPro" id="IPR002059">
    <property type="entry name" value="CSP_DNA-bd"/>
</dbReference>
<accession>A0A3B0UM35</accession>
<dbReference type="GO" id="GO:0003676">
    <property type="term" value="F:nucleic acid binding"/>
    <property type="evidence" value="ECO:0007669"/>
    <property type="project" value="InterPro"/>
</dbReference>
<dbReference type="AlphaFoldDB" id="A0A3B0UM35"/>
<sequence length="159" mass="18178">MNFKDQWATNEDGNQFVFTIEMQRRLEMAGLPIEPASLSQLDLTAVSQPPRQSSNYAQRESRTSSDRSEEVEYEMPDTIQIDPQTGKYIGRMKWYNNQKGYGFIMRGGGEEIFFHKSNTTHDPGTIQEGGWILYDVEETHKGPEATDIEPYEGDTSLLT</sequence>
<protein>
    <recommendedName>
        <fullName evidence="2">CSD domain-containing protein</fullName>
    </recommendedName>
</protein>
<gene>
    <name evidence="3" type="ORF">MNBD_CHLOROFLEXI01-5317</name>
</gene>
<dbReference type="EMBL" id="UOEU01000335">
    <property type="protein sequence ID" value="VAW32221.1"/>
    <property type="molecule type" value="Genomic_DNA"/>
</dbReference>
<dbReference type="SUPFAM" id="SSF50249">
    <property type="entry name" value="Nucleic acid-binding proteins"/>
    <property type="match status" value="1"/>
</dbReference>
<name>A0A3B0UM35_9ZZZZ</name>
<feature type="compositionally biased region" description="Polar residues" evidence="1">
    <location>
        <begin position="44"/>
        <end position="58"/>
    </location>
</feature>
<proteinExistence type="predicted"/>
<feature type="region of interest" description="Disordered" evidence="1">
    <location>
        <begin position="44"/>
        <end position="74"/>
    </location>
</feature>
<evidence type="ECO:0000256" key="1">
    <source>
        <dbReference type="SAM" id="MobiDB-lite"/>
    </source>
</evidence>
<dbReference type="Gene3D" id="2.40.50.140">
    <property type="entry name" value="Nucleic acid-binding proteins"/>
    <property type="match status" value="1"/>
</dbReference>
<dbReference type="InterPro" id="IPR011129">
    <property type="entry name" value="CSD"/>
</dbReference>
<feature type="domain" description="CSD" evidence="2">
    <location>
        <begin position="87"/>
        <end position="150"/>
    </location>
</feature>
<evidence type="ECO:0000313" key="3">
    <source>
        <dbReference type="EMBL" id="VAW32221.1"/>
    </source>
</evidence>
<dbReference type="Pfam" id="PF00313">
    <property type="entry name" value="CSD"/>
    <property type="match status" value="1"/>
</dbReference>
<organism evidence="3">
    <name type="scientific">hydrothermal vent metagenome</name>
    <dbReference type="NCBI Taxonomy" id="652676"/>
    <lineage>
        <taxon>unclassified sequences</taxon>
        <taxon>metagenomes</taxon>
        <taxon>ecological metagenomes</taxon>
    </lineage>
</organism>
<feature type="compositionally biased region" description="Basic and acidic residues" evidence="1">
    <location>
        <begin position="59"/>
        <end position="70"/>
    </location>
</feature>
<evidence type="ECO:0000259" key="2">
    <source>
        <dbReference type="PROSITE" id="PS51857"/>
    </source>
</evidence>
<dbReference type="PROSITE" id="PS51857">
    <property type="entry name" value="CSD_2"/>
    <property type="match status" value="1"/>
</dbReference>
<dbReference type="SMART" id="SM00357">
    <property type="entry name" value="CSP"/>
    <property type="match status" value="1"/>
</dbReference>
<dbReference type="InterPro" id="IPR012340">
    <property type="entry name" value="NA-bd_OB-fold"/>
</dbReference>
<dbReference type="CDD" id="cd04458">
    <property type="entry name" value="CSP_CDS"/>
    <property type="match status" value="1"/>
</dbReference>
<reference evidence="3" key="1">
    <citation type="submission" date="2018-06" db="EMBL/GenBank/DDBJ databases">
        <authorList>
            <person name="Zhirakovskaya E."/>
        </authorList>
    </citation>
    <scope>NUCLEOTIDE SEQUENCE</scope>
</reference>
<dbReference type="PRINTS" id="PR00050">
    <property type="entry name" value="COLDSHOCK"/>
</dbReference>